<sequence length="148" mass="16466">MSNTKIVVLHLKEIIYTVLFAGLGILLIILLIIMFVNKNSESSDSTTDAKYIPGVYNSTFVLNDTSLNLEVVLDKDHINSVRIVNIDDSITTMYPLVEPSLEKIADQLYNGTDINELQISKDSKYTENFLVNAIKATLAKAEPSSQIQ</sequence>
<evidence type="ECO:0000256" key="1">
    <source>
        <dbReference type="SAM" id="Phobius"/>
    </source>
</evidence>
<keyword evidence="3" id="KW-1185">Reference proteome</keyword>
<gene>
    <name evidence="2" type="ORF">SAMN02745217_03453</name>
</gene>
<name>A0A1M7YHE9_9FIRM</name>
<dbReference type="STRING" id="1121345.SAMN02745217_03453"/>
<dbReference type="AlphaFoldDB" id="A0A1M7YHE9"/>
<evidence type="ECO:0000313" key="2">
    <source>
        <dbReference type="EMBL" id="SHO52009.1"/>
    </source>
</evidence>
<dbReference type="EMBL" id="FRFD01000010">
    <property type="protein sequence ID" value="SHO52009.1"/>
    <property type="molecule type" value="Genomic_DNA"/>
</dbReference>
<feature type="transmembrane region" description="Helical" evidence="1">
    <location>
        <begin position="14"/>
        <end position="36"/>
    </location>
</feature>
<proteinExistence type="predicted"/>
<keyword evidence="1" id="KW-0472">Membrane</keyword>
<evidence type="ECO:0000313" key="3">
    <source>
        <dbReference type="Proteomes" id="UP000184612"/>
    </source>
</evidence>
<dbReference type="OrthoDB" id="9790495at2"/>
<reference evidence="2 3" key="1">
    <citation type="submission" date="2016-12" db="EMBL/GenBank/DDBJ databases">
        <authorList>
            <person name="Song W.-J."/>
            <person name="Kurnit D.M."/>
        </authorList>
    </citation>
    <scope>NUCLEOTIDE SEQUENCE [LARGE SCALE GENOMIC DNA]</scope>
    <source>
        <strain evidence="2 3">DSM 12503</strain>
    </source>
</reference>
<dbReference type="RefSeq" id="WP_073590101.1">
    <property type="nucleotide sequence ID" value="NZ_FRFD01000010.1"/>
</dbReference>
<organism evidence="2 3">
    <name type="scientific">Anaerocolumna xylanovorans DSM 12503</name>
    <dbReference type="NCBI Taxonomy" id="1121345"/>
    <lineage>
        <taxon>Bacteria</taxon>
        <taxon>Bacillati</taxon>
        <taxon>Bacillota</taxon>
        <taxon>Clostridia</taxon>
        <taxon>Lachnospirales</taxon>
        <taxon>Lachnospiraceae</taxon>
        <taxon>Anaerocolumna</taxon>
    </lineage>
</organism>
<keyword evidence="1" id="KW-0812">Transmembrane</keyword>
<evidence type="ECO:0008006" key="4">
    <source>
        <dbReference type="Google" id="ProtNLM"/>
    </source>
</evidence>
<keyword evidence="1" id="KW-1133">Transmembrane helix</keyword>
<accession>A0A1M7YHE9</accession>
<dbReference type="Proteomes" id="UP000184612">
    <property type="component" value="Unassembled WGS sequence"/>
</dbReference>
<protein>
    <recommendedName>
        <fullName evidence="4">FMN-binding domain-containing protein</fullName>
    </recommendedName>
</protein>